<organism evidence="3 4">
    <name type="scientific">Rosa chinensis</name>
    <name type="common">China rose</name>
    <dbReference type="NCBI Taxonomy" id="74649"/>
    <lineage>
        <taxon>Eukaryota</taxon>
        <taxon>Viridiplantae</taxon>
        <taxon>Streptophyta</taxon>
        <taxon>Embryophyta</taxon>
        <taxon>Tracheophyta</taxon>
        <taxon>Spermatophyta</taxon>
        <taxon>Magnoliopsida</taxon>
        <taxon>eudicotyledons</taxon>
        <taxon>Gunneridae</taxon>
        <taxon>Pentapetalae</taxon>
        <taxon>rosids</taxon>
        <taxon>fabids</taxon>
        <taxon>Rosales</taxon>
        <taxon>Rosaceae</taxon>
        <taxon>Rosoideae</taxon>
        <taxon>Rosoideae incertae sedis</taxon>
        <taxon>Rosa</taxon>
    </lineage>
</organism>
<dbReference type="Pfam" id="PF12796">
    <property type="entry name" value="Ank_2"/>
    <property type="match status" value="1"/>
</dbReference>
<dbReference type="PANTHER" id="PTHR24186:SF56">
    <property type="entry name" value="PGG DOMAIN-CONTAINING PROTEIN"/>
    <property type="match status" value="1"/>
</dbReference>
<dbReference type="AlphaFoldDB" id="A0A2P6SM25"/>
<dbReference type="Gene3D" id="1.25.40.20">
    <property type="entry name" value="Ankyrin repeat-containing domain"/>
    <property type="match status" value="1"/>
</dbReference>
<dbReference type="EMBL" id="PDCK01000039">
    <property type="protein sequence ID" value="PRQ59719.1"/>
    <property type="molecule type" value="Genomic_DNA"/>
</dbReference>
<dbReference type="PANTHER" id="PTHR24186">
    <property type="entry name" value="PROTEIN PHOSPHATASE 1 REGULATORY SUBUNIT"/>
    <property type="match status" value="1"/>
</dbReference>
<name>A0A2P6SM25_ROSCH</name>
<proteinExistence type="predicted"/>
<dbReference type="STRING" id="74649.A0A2P6SM25"/>
<evidence type="ECO:0000256" key="1">
    <source>
        <dbReference type="ARBA" id="ARBA00022737"/>
    </source>
</evidence>
<evidence type="ECO:0000256" key="2">
    <source>
        <dbReference type="ARBA" id="ARBA00023043"/>
    </source>
</evidence>
<dbReference type="InterPro" id="IPR036770">
    <property type="entry name" value="Ankyrin_rpt-contain_sf"/>
</dbReference>
<dbReference type="Proteomes" id="UP000238479">
    <property type="component" value="Chromosome 1"/>
</dbReference>
<accession>A0A2P6SM25</accession>
<dbReference type="InterPro" id="IPR002110">
    <property type="entry name" value="Ankyrin_rpt"/>
</dbReference>
<reference evidence="3 4" key="1">
    <citation type="journal article" date="2018" name="Nat. Genet.">
        <title>The Rosa genome provides new insights in the design of modern roses.</title>
        <authorList>
            <person name="Bendahmane M."/>
        </authorList>
    </citation>
    <scope>NUCLEOTIDE SEQUENCE [LARGE SCALE GENOMIC DNA]</scope>
    <source>
        <strain evidence="4">cv. Old Blush</strain>
    </source>
</reference>
<keyword evidence="2" id="KW-0040">ANK repeat</keyword>
<dbReference type="SUPFAM" id="SSF48403">
    <property type="entry name" value="Ankyrin repeat"/>
    <property type="match status" value="1"/>
</dbReference>
<keyword evidence="4" id="KW-1185">Reference proteome</keyword>
<evidence type="ECO:0000313" key="3">
    <source>
        <dbReference type="EMBL" id="PRQ59719.1"/>
    </source>
</evidence>
<dbReference type="Gramene" id="PRQ59719">
    <property type="protein sequence ID" value="PRQ59719"/>
    <property type="gene ID" value="RchiOBHm_Chr1g0373291"/>
</dbReference>
<protein>
    <submittedName>
        <fullName evidence="3">Putative ankyrin repeat-containing domain-containing protein</fullName>
    </submittedName>
</protein>
<comment type="caution">
    <text evidence="3">The sequence shown here is derived from an EMBL/GenBank/DDBJ whole genome shotgun (WGS) entry which is preliminary data.</text>
</comment>
<sequence>MHIASANGHLEIVKELLQVDRRLSQVKGRDQCTALHYAARRGRIEIIKEMVSACSECVEDVTEQGETVFHLAVKNNQFEAIDAMVELVVQCLLANKGTSTPGTLDVNSVNQSGLTALDLLLIFPSGAGDLEIDGILSGAGALRARDIAHTNHNLTVLSVPAASESHDIVCSWTQKVWWSTSSSKGSETLLMTHEPLC</sequence>
<evidence type="ECO:0000313" key="4">
    <source>
        <dbReference type="Proteomes" id="UP000238479"/>
    </source>
</evidence>
<dbReference type="OMA" id="TLLMTHE"/>
<gene>
    <name evidence="3" type="ORF">RchiOBHm_Chr1g0373291</name>
</gene>
<dbReference type="SMART" id="SM00248">
    <property type="entry name" value="ANK"/>
    <property type="match status" value="3"/>
</dbReference>
<dbReference type="GO" id="GO:0005886">
    <property type="term" value="C:plasma membrane"/>
    <property type="evidence" value="ECO:0007669"/>
    <property type="project" value="TreeGrafter"/>
</dbReference>
<keyword evidence="1" id="KW-0677">Repeat</keyword>